<dbReference type="AlphaFoldDB" id="A6GC09"/>
<dbReference type="Proteomes" id="UP000005801">
    <property type="component" value="Unassembled WGS sequence"/>
</dbReference>
<protein>
    <submittedName>
        <fullName evidence="1">Uncharacterized protein</fullName>
    </submittedName>
</protein>
<evidence type="ECO:0000313" key="1">
    <source>
        <dbReference type="EMBL" id="EDM76571.1"/>
    </source>
</evidence>
<evidence type="ECO:0000313" key="2">
    <source>
        <dbReference type="Proteomes" id="UP000005801"/>
    </source>
</evidence>
<proteinExistence type="predicted"/>
<dbReference type="STRING" id="391625.PPSIR1_24224"/>
<name>A6GC09_9BACT</name>
<dbReference type="EMBL" id="ABCS01000062">
    <property type="protein sequence ID" value="EDM76571.1"/>
    <property type="molecule type" value="Genomic_DNA"/>
</dbReference>
<accession>A6GC09</accession>
<sequence>MQHTGSVVQVEQQIVDAGAEVIWILAQDGFGTPGTAQSCRNFMDSQGSELGWCVGDGQTAPTAEAFMDSPFGNGKGFDMVVVRETMEVVFVTSHGIGGGFENLTGEELLAEIQMIAESL</sequence>
<organism evidence="1 2">
    <name type="scientific">Plesiocystis pacifica SIR-1</name>
    <dbReference type="NCBI Taxonomy" id="391625"/>
    <lineage>
        <taxon>Bacteria</taxon>
        <taxon>Pseudomonadati</taxon>
        <taxon>Myxococcota</taxon>
        <taxon>Polyangia</taxon>
        <taxon>Nannocystales</taxon>
        <taxon>Nannocystaceae</taxon>
        <taxon>Plesiocystis</taxon>
    </lineage>
</organism>
<gene>
    <name evidence="1" type="ORF">PPSIR1_24224</name>
</gene>
<reference evidence="1 2" key="1">
    <citation type="submission" date="2007-06" db="EMBL/GenBank/DDBJ databases">
        <authorList>
            <person name="Shimkets L."/>
            <person name="Ferriera S."/>
            <person name="Johnson J."/>
            <person name="Kravitz S."/>
            <person name="Beeson K."/>
            <person name="Sutton G."/>
            <person name="Rogers Y.-H."/>
            <person name="Friedman R."/>
            <person name="Frazier M."/>
            <person name="Venter J.C."/>
        </authorList>
    </citation>
    <scope>NUCLEOTIDE SEQUENCE [LARGE SCALE GENOMIC DNA]</scope>
    <source>
        <strain evidence="1 2">SIR-1</strain>
    </source>
</reference>
<comment type="caution">
    <text evidence="1">The sequence shown here is derived from an EMBL/GenBank/DDBJ whole genome shotgun (WGS) entry which is preliminary data.</text>
</comment>
<keyword evidence="2" id="KW-1185">Reference proteome</keyword>